<reference evidence="2" key="1">
    <citation type="journal article" date="2016" name="Genome Announc.">
        <title>Draft Genome Sequences of Five Rapidly Growing Mycobacterium Species, M. thermoresistibile, M. fortuitum subsp. acetamidolyticum, M. canariasense, M. brisbanense, and M. novocastrense.</title>
        <authorList>
            <person name="Katahira K."/>
            <person name="Ogura Y."/>
            <person name="Gotoh Y."/>
            <person name="Hayashi T."/>
        </authorList>
    </citation>
    <scope>NUCLEOTIDE SEQUENCE [LARGE SCALE GENOMIC DNA]</scope>
    <source>
        <strain evidence="2">JCM15298</strain>
    </source>
</reference>
<organism evidence="1 2">
    <name type="scientific">Mycolicibacterium canariasense</name>
    <name type="common">Mycobacterium canariasense</name>
    <dbReference type="NCBI Taxonomy" id="228230"/>
    <lineage>
        <taxon>Bacteria</taxon>
        <taxon>Bacillati</taxon>
        <taxon>Actinomycetota</taxon>
        <taxon>Actinomycetes</taxon>
        <taxon>Mycobacteriales</taxon>
        <taxon>Mycobacteriaceae</taxon>
        <taxon>Mycolicibacterium</taxon>
    </lineage>
</organism>
<evidence type="ECO:0000313" key="2">
    <source>
        <dbReference type="Proteomes" id="UP000069443"/>
    </source>
</evidence>
<comment type="caution">
    <text evidence="1">The sequence shown here is derived from an EMBL/GenBank/DDBJ whole genome shotgun (WGS) entry which is preliminary data.</text>
</comment>
<dbReference type="Proteomes" id="UP000069443">
    <property type="component" value="Unassembled WGS sequence"/>
</dbReference>
<dbReference type="EMBL" id="BCSY01000035">
    <property type="protein sequence ID" value="GAS94830.1"/>
    <property type="molecule type" value="Genomic_DNA"/>
</dbReference>
<protein>
    <submittedName>
        <fullName evidence="1">Uncharacterized protein</fullName>
    </submittedName>
</protein>
<keyword evidence="2" id="KW-1185">Reference proteome</keyword>
<name>A0A117I9H4_MYCCR</name>
<reference evidence="2" key="2">
    <citation type="submission" date="2016-02" db="EMBL/GenBank/DDBJ databases">
        <title>Draft genome sequence of five rapidly growing Mycobacterium species.</title>
        <authorList>
            <person name="Katahira K."/>
            <person name="Gotou Y."/>
            <person name="Iida K."/>
            <person name="Ogura Y."/>
            <person name="Hayashi T."/>
        </authorList>
    </citation>
    <scope>NUCLEOTIDE SEQUENCE [LARGE SCALE GENOMIC DNA]</scope>
    <source>
        <strain evidence="2">JCM15298</strain>
    </source>
</reference>
<evidence type="ECO:0000313" key="1">
    <source>
        <dbReference type="EMBL" id="GAS94830.1"/>
    </source>
</evidence>
<accession>A0A117I9H4</accession>
<proteinExistence type="predicted"/>
<gene>
    <name evidence="1" type="ORF">RMCC_1796</name>
</gene>
<dbReference type="AlphaFoldDB" id="A0A117I9H4"/>
<dbReference type="STRING" id="228230.RMCC_1796"/>
<sequence>MTTSSDHPVRDDAYYAQFSRAVENHEYTVGELEWGPAAGEVGVPSGCPVWVPGEVAARLRLRAEREGVSLEQALQDALDRYLAN</sequence>